<dbReference type="HOGENOM" id="CLU_967686_0_0_1"/>
<dbReference type="EMBL" id="CM000126">
    <property type="protein sequence ID" value="EAY76235.1"/>
    <property type="molecule type" value="Genomic_DNA"/>
</dbReference>
<proteinExistence type="predicted"/>
<dbReference type="AlphaFoldDB" id="A2WW89"/>
<evidence type="ECO:0000313" key="2">
    <source>
        <dbReference type="EMBL" id="EAY76235.1"/>
    </source>
</evidence>
<feature type="region of interest" description="Disordered" evidence="1">
    <location>
        <begin position="263"/>
        <end position="288"/>
    </location>
</feature>
<organism evidence="2 3">
    <name type="scientific">Oryza sativa subsp. indica</name>
    <name type="common">Rice</name>
    <dbReference type="NCBI Taxonomy" id="39946"/>
    <lineage>
        <taxon>Eukaryota</taxon>
        <taxon>Viridiplantae</taxon>
        <taxon>Streptophyta</taxon>
        <taxon>Embryophyta</taxon>
        <taxon>Tracheophyta</taxon>
        <taxon>Spermatophyta</taxon>
        <taxon>Magnoliopsida</taxon>
        <taxon>Liliopsida</taxon>
        <taxon>Poales</taxon>
        <taxon>Poaceae</taxon>
        <taxon>BOP clade</taxon>
        <taxon>Oryzoideae</taxon>
        <taxon>Oryzeae</taxon>
        <taxon>Oryzinae</taxon>
        <taxon>Oryza</taxon>
        <taxon>Oryza sativa</taxon>
    </lineage>
</organism>
<sequence length="288" mass="30775">MKPLFDETEASFVNAPIEANLVVGPSKVDVGNESELTKTDTNMIVLDANSLEDIETAFKQASNGVVESTVDNETPQVSGVDIDPESIESSEQLDVIDAKSVDDIYAALKEHTTASMNSSFEENEDKHGCGDTVKFTMHDELPEGTHIGGNTVGDGKEPEPMGTTNSMDVIDAKSIDDIYAALKKQSSAAANSSFEQNEGKNGCGDTVTFTTHDELPEGTHIEDRDNTVEDGKEPEPIGTTSSMDTIEVKTIDDIDAVFKKLSDGGTKSAAQAVDCENTCEASDESEQH</sequence>
<evidence type="ECO:0000313" key="3">
    <source>
        <dbReference type="Proteomes" id="UP000007015"/>
    </source>
</evidence>
<keyword evidence="3" id="KW-1185">Reference proteome</keyword>
<protein>
    <submittedName>
        <fullName evidence="2">Uncharacterized protein</fullName>
    </submittedName>
</protein>
<gene>
    <name evidence="2" type="ORF">OsI_04171</name>
</gene>
<accession>A2WW89</accession>
<name>A2WW89_ORYSI</name>
<evidence type="ECO:0000256" key="1">
    <source>
        <dbReference type="SAM" id="MobiDB-lite"/>
    </source>
</evidence>
<feature type="region of interest" description="Disordered" evidence="1">
    <location>
        <begin position="191"/>
        <end position="245"/>
    </location>
</feature>
<reference evidence="2 3" key="1">
    <citation type="journal article" date="2005" name="PLoS Biol.">
        <title>The genomes of Oryza sativa: a history of duplications.</title>
        <authorList>
            <person name="Yu J."/>
            <person name="Wang J."/>
            <person name="Lin W."/>
            <person name="Li S."/>
            <person name="Li H."/>
            <person name="Zhou J."/>
            <person name="Ni P."/>
            <person name="Dong W."/>
            <person name="Hu S."/>
            <person name="Zeng C."/>
            <person name="Zhang J."/>
            <person name="Zhang Y."/>
            <person name="Li R."/>
            <person name="Xu Z."/>
            <person name="Li S."/>
            <person name="Li X."/>
            <person name="Zheng H."/>
            <person name="Cong L."/>
            <person name="Lin L."/>
            <person name="Yin J."/>
            <person name="Geng J."/>
            <person name="Li G."/>
            <person name="Shi J."/>
            <person name="Liu J."/>
            <person name="Lv H."/>
            <person name="Li J."/>
            <person name="Wang J."/>
            <person name="Deng Y."/>
            <person name="Ran L."/>
            <person name="Shi X."/>
            <person name="Wang X."/>
            <person name="Wu Q."/>
            <person name="Li C."/>
            <person name="Ren X."/>
            <person name="Wang J."/>
            <person name="Wang X."/>
            <person name="Li D."/>
            <person name="Liu D."/>
            <person name="Zhang X."/>
            <person name="Ji Z."/>
            <person name="Zhao W."/>
            <person name="Sun Y."/>
            <person name="Zhang Z."/>
            <person name="Bao J."/>
            <person name="Han Y."/>
            <person name="Dong L."/>
            <person name="Ji J."/>
            <person name="Chen P."/>
            <person name="Wu S."/>
            <person name="Liu J."/>
            <person name="Xiao Y."/>
            <person name="Bu D."/>
            <person name="Tan J."/>
            <person name="Yang L."/>
            <person name="Ye C."/>
            <person name="Zhang J."/>
            <person name="Xu J."/>
            <person name="Zhou Y."/>
            <person name="Yu Y."/>
            <person name="Zhang B."/>
            <person name="Zhuang S."/>
            <person name="Wei H."/>
            <person name="Liu B."/>
            <person name="Lei M."/>
            <person name="Yu H."/>
            <person name="Li Y."/>
            <person name="Xu H."/>
            <person name="Wei S."/>
            <person name="He X."/>
            <person name="Fang L."/>
            <person name="Zhang Z."/>
            <person name="Zhang Y."/>
            <person name="Huang X."/>
            <person name="Su Z."/>
            <person name="Tong W."/>
            <person name="Li J."/>
            <person name="Tong Z."/>
            <person name="Li S."/>
            <person name="Ye J."/>
            <person name="Wang L."/>
            <person name="Fang L."/>
            <person name="Lei T."/>
            <person name="Chen C."/>
            <person name="Chen H."/>
            <person name="Xu Z."/>
            <person name="Li H."/>
            <person name="Huang H."/>
            <person name="Zhang F."/>
            <person name="Xu H."/>
            <person name="Li N."/>
            <person name="Zhao C."/>
            <person name="Li S."/>
            <person name="Dong L."/>
            <person name="Huang Y."/>
            <person name="Li L."/>
            <person name="Xi Y."/>
            <person name="Qi Q."/>
            <person name="Li W."/>
            <person name="Zhang B."/>
            <person name="Hu W."/>
            <person name="Zhang Y."/>
            <person name="Tian X."/>
            <person name="Jiao Y."/>
            <person name="Liang X."/>
            <person name="Jin J."/>
            <person name="Gao L."/>
            <person name="Zheng W."/>
            <person name="Hao B."/>
            <person name="Liu S."/>
            <person name="Wang W."/>
            <person name="Yuan L."/>
            <person name="Cao M."/>
            <person name="McDermott J."/>
            <person name="Samudrala R."/>
            <person name="Wang J."/>
            <person name="Wong G.K."/>
            <person name="Yang H."/>
        </authorList>
    </citation>
    <scope>NUCLEOTIDE SEQUENCE [LARGE SCALE GENOMIC DNA]</scope>
    <source>
        <strain evidence="3">cv. 93-11</strain>
    </source>
</reference>
<feature type="compositionally biased region" description="Basic and acidic residues" evidence="1">
    <location>
        <begin position="211"/>
        <end position="235"/>
    </location>
</feature>
<dbReference type="Proteomes" id="UP000007015">
    <property type="component" value="Chromosome 1"/>
</dbReference>
<dbReference type="Gramene" id="BGIOSGA004672-TA">
    <property type="protein sequence ID" value="BGIOSGA004672-PA"/>
    <property type="gene ID" value="BGIOSGA004672"/>
</dbReference>